<comment type="caution">
    <text evidence="1">The sequence shown here is derived from an EMBL/GenBank/DDBJ whole genome shotgun (WGS) entry which is preliminary data.</text>
</comment>
<dbReference type="Proteomes" id="UP001552299">
    <property type="component" value="Unassembled WGS sequence"/>
</dbReference>
<accession>A0ABD0UP08</accession>
<protein>
    <submittedName>
        <fullName evidence="1">Uncharacterized protein</fullName>
    </submittedName>
</protein>
<sequence>MADPERDFSIIYDDQSLIQILQSPFFDVDLEVDHTVNDYIDRILETVVLAVEDQLGTVEWRLAADPKDTNEINMRNSDCTKDRKNLTETLTEGTIRLAYEIDDISDGTVKGHNTRTRNLSANTIAGFGLDFSLPKKRITLVSSAPRRGLKTELLRGEAVPYNVHNRCKLPEPISLRVGLCQASAKICGAGTLLSSCAIDSTSLALAAASSTLVTARRAVTGVIVNVEAGRRSSLRRYCPWHILSPPCPLLAGCRENLTADGRNNAPGEEIV</sequence>
<dbReference type="EMBL" id="JANQDX010000012">
    <property type="protein sequence ID" value="KAL0914379.1"/>
    <property type="molecule type" value="Genomic_DNA"/>
</dbReference>
<dbReference type="AlphaFoldDB" id="A0ABD0UP08"/>
<keyword evidence="2" id="KW-1185">Reference proteome</keyword>
<evidence type="ECO:0000313" key="1">
    <source>
        <dbReference type="EMBL" id="KAL0914379.1"/>
    </source>
</evidence>
<name>A0ABD0UP08_DENTH</name>
<proteinExistence type="predicted"/>
<organism evidence="1 2">
    <name type="scientific">Dendrobium thyrsiflorum</name>
    <name type="common">Pinecone-like raceme dendrobium</name>
    <name type="synonym">Orchid</name>
    <dbReference type="NCBI Taxonomy" id="117978"/>
    <lineage>
        <taxon>Eukaryota</taxon>
        <taxon>Viridiplantae</taxon>
        <taxon>Streptophyta</taxon>
        <taxon>Embryophyta</taxon>
        <taxon>Tracheophyta</taxon>
        <taxon>Spermatophyta</taxon>
        <taxon>Magnoliopsida</taxon>
        <taxon>Liliopsida</taxon>
        <taxon>Asparagales</taxon>
        <taxon>Orchidaceae</taxon>
        <taxon>Epidendroideae</taxon>
        <taxon>Malaxideae</taxon>
        <taxon>Dendrobiinae</taxon>
        <taxon>Dendrobium</taxon>
    </lineage>
</organism>
<gene>
    <name evidence="1" type="ORF">M5K25_014723</name>
</gene>
<evidence type="ECO:0000313" key="2">
    <source>
        <dbReference type="Proteomes" id="UP001552299"/>
    </source>
</evidence>
<reference evidence="1 2" key="1">
    <citation type="journal article" date="2024" name="Plant Biotechnol. J.">
        <title>Dendrobium thyrsiflorum genome and its molecular insights into genes involved in important horticultural traits.</title>
        <authorList>
            <person name="Chen B."/>
            <person name="Wang J.Y."/>
            <person name="Zheng P.J."/>
            <person name="Li K.L."/>
            <person name="Liang Y.M."/>
            <person name="Chen X.F."/>
            <person name="Zhang C."/>
            <person name="Zhao X."/>
            <person name="He X."/>
            <person name="Zhang G.Q."/>
            <person name="Liu Z.J."/>
            <person name="Xu Q."/>
        </authorList>
    </citation>
    <scope>NUCLEOTIDE SEQUENCE [LARGE SCALE GENOMIC DNA]</scope>
    <source>
        <strain evidence="1">GZMU011</strain>
    </source>
</reference>